<feature type="transmembrane region" description="Helical" evidence="1">
    <location>
        <begin position="86"/>
        <end position="103"/>
    </location>
</feature>
<evidence type="ECO:0000313" key="2">
    <source>
        <dbReference type="EMBL" id="TDQ56654.1"/>
    </source>
</evidence>
<keyword evidence="3" id="KW-1185">Reference proteome</keyword>
<feature type="transmembrane region" description="Helical" evidence="1">
    <location>
        <begin position="12"/>
        <end position="33"/>
    </location>
</feature>
<feature type="transmembrane region" description="Helical" evidence="1">
    <location>
        <begin position="242"/>
        <end position="264"/>
    </location>
</feature>
<dbReference type="EMBL" id="SNYQ01000009">
    <property type="protein sequence ID" value="TDQ56654.1"/>
    <property type="molecule type" value="Genomic_DNA"/>
</dbReference>
<keyword evidence="1" id="KW-1133">Transmembrane helix</keyword>
<dbReference type="GO" id="GO:0009390">
    <property type="term" value="C:dimethyl sulfoxide reductase complex"/>
    <property type="evidence" value="ECO:0007669"/>
    <property type="project" value="TreeGrafter"/>
</dbReference>
<dbReference type="Proteomes" id="UP000295657">
    <property type="component" value="Unassembled WGS sequence"/>
</dbReference>
<dbReference type="OrthoDB" id="4394845at2"/>
<reference evidence="2 3" key="1">
    <citation type="submission" date="2019-03" db="EMBL/GenBank/DDBJ databases">
        <title>Genomic Encyclopedia of Type Strains, Phase IV (KMG-IV): sequencing the most valuable type-strain genomes for metagenomic binning, comparative biology and taxonomic classification.</title>
        <authorList>
            <person name="Goeker M."/>
        </authorList>
    </citation>
    <scope>NUCLEOTIDE SEQUENCE [LARGE SCALE GENOMIC DNA]</scope>
    <source>
        <strain evidence="2 3">DSM 28403</strain>
    </source>
</reference>
<dbReference type="GO" id="GO:0005886">
    <property type="term" value="C:plasma membrane"/>
    <property type="evidence" value="ECO:0007669"/>
    <property type="project" value="TreeGrafter"/>
</dbReference>
<name>A0A4R6V6I2_9PAST</name>
<keyword evidence="1" id="KW-0812">Transmembrane</keyword>
<feature type="transmembrane region" description="Helical" evidence="1">
    <location>
        <begin position="210"/>
        <end position="235"/>
    </location>
</feature>
<dbReference type="PANTHER" id="PTHR38095:SF1">
    <property type="entry name" value="ANAEROBIC DIMETHYL SULFOXIDE REDUCTASE CHAIN YNFH"/>
    <property type="match status" value="1"/>
</dbReference>
<feature type="transmembrane region" description="Helical" evidence="1">
    <location>
        <begin position="45"/>
        <end position="66"/>
    </location>
</feature>
<dbReference type="GO" id="GO:0009389">
    <property type="term" value="F:dimethyl sulfoxide reductase activity"/>
    <property type="evidence" value="ECO:0007669"/>
    <property type="project" value="TreeGrafter"/>
</dbReference>
<dbReference type="GO" id="GO:0019645">
    <property type="term" value="P:anaerobic electron transport chain"/>
    <property type="evidence" value="ECO:0007669"/>
    <property type="project" value="InterPro"/>
</dbReference>
<sequence>MNGLHELPLVVFTVLAQSAVGAFLLMSLVLWRSESAEQARSVHRGMFLLLALLAIGFIASVMHLGSPLRAFNSLNRVGESMLSNEIASGALFFAVAGLYWLLAILNKMPPLLGKVWLLIGAVCGLVFMVMMQGVYRIDTVPTWDNAFTAWNFYLTLLIGGSALGYALFCRGQAGYAWVPKLLSLGILLAAIVAVYQGFRLSGIHSSVQQAAALVPDFAVLTALRLICLALGALLLRRTNLALSLLAVVLVLGGEMLGRTLFYALHMTVGTAVAG</sequence>
<dbReference type="PANTHER" id="PTHR38095">
    <property type="entry name" value="ANAEROBIC DIMETHYL SULFOXIDE REDUCTASE CHAIN YNFH"/>
    <property type="match status" value="1"/>
</dbReference>
<accession>A0A4R6V6I2</accession>
<evidence type="ECO:0000256" key="1">
    <source>
        <dbReference type="SAM" id="Phobius"/>
    </source>
</evidence>
<dbReference type="RefSeq" id="WP_133545704.1">
    <property type="nucleotide sequence ID" value="NZ_SNYQ01000009.1"/>
</dbReference>
<dbReference type="InterPro" id="IPR007059">
    <property type="entry name" value="DmsC"/>
</dbReference>
<gene>
    <name evidence="2" type="ORF">EDC45_1864</name>
</gene>
<organism evidence="2 3">
    <name type="scientific">Mesocricetibacter intestinalis</name>
    <dbReference type="NCBI Taxonomy" id="1521930"/>
    <lineage>
        <taxon>Bacteria</taxon>
        <taxon>Pseudomonadati</taxon>
        <taxon>Pseudomonadota</taxon>
        <taxon>Gammaproteobacteria</taxon>
        <taxon>Pasteurellales</taxon>
        <taxon>Pasteurellaceae</taxon>
        <taxon>Mesocricetibacter</taxon>
    </lineage>
</organism>
<dbReference type="AlphaFoldDB" id="A0A4R6V6I2"/>
<dbReference type="Pfam" id="PF04976">
    <property type="entry name" value="DmsC"/>
    <property type="match status" value="1"/>
</dbReference>
<feature type="transmembrane region" description="Helical" evidence="1">
    <location>
        <begin position="115"/>
        <end position="135"/>
    </location>
</feature>
<comment type="caution">
    <text evidence="2">The sequence shown here is derived from an EMBL/GenBank/DDBJ whole genome shotgun (WGS) entry which is preliminary data.</text>
</comment>
<evidence type="ECO:0000313" key="3">
    <source>
        <dbReference type="Proteomes" id="UP000295657"/>
    </source>
</evidence>
<feature type="transmembrane region" description="Helical" evidence="1">
    <location>
        <begin position="147"/>
        <end position="169"/>
    </location>
</feature>
<protein>
    <submittedName>
        <fullName evidence="2">Anaerobic dimethyl sulfoxide reductase subunit C (Anchor subunit)</fullName>
    </submittedName>
</protein>
<feature type="transmembrane region" description="Helical" evidence="1">
    <location>
        <begin position="181"/>
        <end position="198"/>
    </location>
</feature>
<proteinExistence type="predicted"/>
<keyword evidence="1" id="KW-0472">Membrane</keyword>